<feature type="domain" description="Methyltransferase FkbM" evidence="1">
    <location>
        <begin position="67"/>
        <end position="208"/>
    </location>
</feature>
<dbReference type="InterPro" id="IPR052514">
    <property type="entry name" value="SAM-dependent_MTase"/>
</dbReference>
<evidence type="ECO:0000259" key="1">
    <source>
        <dbReference type="Pfam" id="PF05050"/>
    </source>
</evidence>
<dbReference type="PANTHER" id="PTHR34203">
    <property type="entry name" value="METHYLTRANSFERASE, FKBM FAMILY PROTEIN"/>
    <property type="match status" value="1"/>
</dbReference>
<organism evidence="2 3">
    <name type="scientific">Candidatus Sulfuritelmatomonas gaucii</name>
    <dbReference type="NCBI Taxonomy" id="2043161"/>
    <lineage>
        <taxon>Bacteria</taxon>
        <taxon>Pseudomonadati</taxon>
        <taxon>Acidobacteriota</taxon>
        <taxon>Terriglobia</taxon>
        <taxon>Terriglobales</taxon>
        <taxon>Acidobacteriaceae</taxon>
        <taxon>Candidatus Sulfuritelmatomonas</taxon>
    </lineage>
</organism>
<protein>
    <recommendedName>
        <fullName evidence="1">Methyltransferase FkbM domain-containing protein</fullName>
    </recommendedName>
</protein>
<evidence type="ECO:0000313" key="2">
    <source>
        <dbReference type="EMBL" id="SPE32310.1"/>
    </source>
</evidence>
<dbReference type="InterPro" id="IPR029063">
    <property type="entry name" value="SAM-dependent_MTases_sf"/>
</dbReference>
<dbReference type="SUPFAM" id="SSF53335">
    <property type="entry name" value="S-adenosyl-L-methionine-dependent methyltransferases"/>
    <property type="match status" value="1"/>
</dbReference>
<sequence length="259" mass="28325">MNKRAKEGLRRLFPRSLVPHRILGGPLRGSTIVTSWHDYPAAILGRTERPLLECFANNVGKGETWLDVGAHYGYTAIALSKLVGASGHVYAFEPMLNTAGCICRTKSLNNLPQLTVIPMALGNCADLSLERLLSTRGMIDSTLQDAPGFKETFTVARLDWLWPRIASPDLRIDGIKIDVQGMEILVLEGMAAVVKRDRPKLLVEVHRGVSRPNLLDVIASIGYKPNGAAVAPLPGESEPLYADDRTYLFTPDPAELVMA</sequence>
<dbReference type="Pfam" id="PF05050">
    <property type="entry name" value="Methyltransf_21"/>
    <property type="match status" value="1"/>
</dbReference>
<dbReference type="EMBL" id="OKRB01000160">
    <property type="protein sequence ID" value="SPE32310.1"/>
    <property type="molecule type" value="Genomic_DNA"/>
</dbReference>
<evidence type="ECO:0000313" key="3">
    <source>
        <dbReference type="Proteomes" id="UP000239735"/>
    </source>
</evidence>
<dbReference type="Proteomes" id="UP000239735">
    <property type="component" value="Unassembled WGS sequence"/>
</dbReference>
<name>A0A2N9M9Z1_9BACT</name>
<dbReference type="OrthoDB" id="2529130at2"/>
<dbReference type="AlphaFoldDB" id="A0A2N9M9Z1"/>
<dbReference type="InterPro" id="IPR006342">
    <property type="entry name" value="FkbM_mtfrase"/>
</dbReference>
<dbReference type="NCBIfam" id="TIGR01444">
    <property type="entry name" value="fkbM_fam"/>
    <property type="match status" value="1"/>
</dbReference>
<proteinExistence type="predicted"/>
<accession>A0A2N9M9Z1</accession>
<dbReference type="PANTHER" id="PTHR34203:SF15">
    <property type="entry name" value="SLL1173 PROTEIN"/>
    <property type="match status" value="1"/>
</dbReference>
<gene>
    <name evidence="2" type="ORF">SBA5_970035</name>
</gene>
<dbReference type="Gene3D" id="3.40.50.150">
    <property type="entry name" value="Vaccinia Virus protein VP39"/>
    <property type="match status" value="1"/>
</dbReference>
<reference evidence="3" key="1">
    <citation type="submission" date="2018-02" db="EMBL/GenBank/DDBJ databases">
        <authorList>
            <person name="Hausmann B."/>
        </authorList>
    </citation>
    <scope>NUCLEOTIDE SEQUENCE [LARGE SCALE GENOMIC DNA]</scope>
    <source>
        <strain evidence="3">Peat soil MAG SbA5</strain>
    </source>
</reference>